<sequence>MSSKFSNFTYYIRCNNLELIEQALTHILEQEGCRRIPLPILPDDDIEKLRGKPWLLCNELWIIGLFVGSFGWTIVKVLPEQLICRRARDADRPRLSQLAMHISSDAFYIGCSEVENILMETDAKGSIFTSGDVDDLSGKDKFFEESINLVERIQSLEHLKLMYSTACIVHSLQGISRISENHSIFLSPET</sequence>
<dbReference type="HOGENOM" id="CLU_1426670_0_0_3"/>
<reference evidence="2" key="1">
    <citation type="submission" date="2008-04" db="EMBL/GenBank/DDBJ databases">
        <title>Complete sequence of chromosome of Nostoc punctiforme ATCC 29133.</title>
        <authorList>
            <consortium name="US DOE Joint Genome Institute"/>
            <person name="Copeland A."/>
            <person name="Lucas S."/>
            <person name="Lapidus A."/>
            <person name="Glavina del Rio T."/>
            <person name="Dalin E."/>
            <person name="Tice H."/>
            <person name="Pitluck S."/>
            <person name="Chain P."/>
            <person name="Malfatti S."/>
            <person name="Shin M."/>
            <person name="Vergez L."/>
            <person name="Schmutz J."/>
            <person name="Larimer F."/>
            <person name="Land M."/>
            <person name="Hauser L."/>
            <person name="Kyrpides N."/>
            <person name="Kim E."/>
            <person name="Meeks J.C."/>
            <person name="Elhai J."/>
            <person name="Campbell E.L."/>
            <person name="Thiel T."/>
            <person name="Longmire J."/>
            <person name="Potts M."/>
            <person name="Atlas R."/>
        </authorList>
    </citation>
    <scope>NUCLEOTIDE SEQUENCE [LARGE SCALE GENOMIC DNA]</scope>
    <source>
        <strain evidence="2">ATCC 29133 / PCC 73102</strain>
    </source>
</reference>
<proteinExistence type="predicted"/>
<dbReference type="eggNOG" id="ENOG5033BBI">
    <property type="taxonomic scope" value="Bacteria"/>
</dbReference>
<accession>B2J7I6</accession>
<dbReference type="Proteomes" id="UP000001191">
    <property type="component" value="Chromosome"/>
</dbReference>
<dbReference type="EnsemblBacteria" id="ACC82431">
    <property type="protein sequence ID" value="ACC82431"/>
    <property type="gene ID" value="Npun_R4053"/>
</dbReference>
<name>B2J7I6_NOSP7</name>
<dbReference type="EMBL" id="CP001037">
    <property type="protein sequence ID" value="ACC82431.1"/>
    <property type="molecule type" value="Genomic_DNA"/>
</dbReference>
<organism evidence="1 2">
    <name type="scientific">Nostoc punctiforme (strain ATCC 29133 / PCC 73102)</name>
    <dbReference type="NCBI Taxonomy" id="63737"/>
    <lineage>
        <taxon>Bacteria</taxon>
        <taxon>Bacillati</taxon>
        <taxon>Cyanobacteriota</taxon>
        <taxon>Cyanophyceae</taxon>
        <taxon>Nostocales</taxon>
        <taxon>Nostocaceae</taxon>
        <taxon>Nostoc</taxon>
    </lineage>
</organism>
<evidence type="ECO:0000313" key="1">
    <source>
        <dbReference type="EMBL" id="ACC82431.1"/>
    </source>
</evidence>
<evidence type="ECO:0000313" key="2">
    <source>
        <dbReference type="Proteomes" id="UP000001191"/>
    </source>
</evidence>
<dbReference type="RefSeq" id="WP_012410398.1">
    <property type="nucleotide sequence ID" value="NC_010628.1"/>
</dbReference>
<gene>
    <name evidence="1" type="ordered locus">Npun_R4053</name>
</gene>
<dbReference type="KEGG" id="npu:Npun_R4053"/>
<dbReference type="AlphaFoldDB" id="B2J7I6"/>
<protein>
    <submittedName>
        <fullName evidence="1">Uncharacterized protein</fullName>
    </submittedName>
</protein>
<dbReference type="OrthoDB" id="583693at2"/>
<keyword evidence="2" id="KW-1185">Reference proteome</keyword>
<reference evidence="1 2" key="2">
    <citation type="journal article" date="2013" name="Plant Physiol.">
        <title>A Nostoc punctiforme Sugar Transporter Necessary to Establish a Cyanobacterium-Plant Symbiosis.</title>
        <authorList>
            <person name="Ekman M."/>
            <person name="Picossi S."/>
            <person name="Campbell E.L."/>
            <person name="Meeks J.C."/>
            <person name="Flores E."/>
        </authorList>
    </citation>
    <scope>NUCLEOTIDE SEQUENCE [LARGE SCALE GENOMIC DNA]</scope>
    <source>
        <strain evidence="2">ATCC 29133 / PCC 73102</strain>
    </source>
</reference>